<dbReference type="SUPFAM" id="SSF51735">
    <property type="entry name" value="NAD(P)-binding Rossmann-fold domains"/>
    <property type="match status" value="1"/>
</dbReference>
<dbReference type="AlphaFoldDB" id="A0A0A3Z1S6"/>
<dbReference type="RefSeq" id="WP_028158991.1">
    <property type="nucleotide sequence ID" value="NZ_CP017637.1"/>
</dbReference>
<dbReference type="InterPro" id="IPR002347">
    <property type="entry name" value="SDR_fam"/>
</dbReference>
<reference evidence="4 8" key="2">
    <citation type="submission" date="2016-11" db="EMBL/GenBank/DDBJ databases">
        <title>Complete Genome Sequence of Bradyrhizobium sp. strain J5, an isolated from soybean nodule in Hokkaido.</title>
        <authorList>
            <person name="Kanehara K."/>
        </authorList>
    </citation>
    <scope>NUCLEOTIDE SEQUENCE [LARGE SCALE GENOMIC DNA]</scope>
    <source>
        <strain evidence="4 8">J5</strain>
    </source>
</reference>
<evidence type="ECO:0000313" key="9">
    <source>
        <dbReference type="Proteomes" id="UP000193335"/>
    </source>
</evidence>
<dbReference type="Gene3D" id="3.40.50.720">
    <property type="entry name" value="NAD(P)-binding Rossmann-like Domain"/>
    <property type="match status" value="1"/>
</dbReference>
<feature type="domain" description="Ketoreductase" evidence="3">
    <location>
        <begin position="7"/>
        <end position="185"/>
    </location>
</feature>
<dbReference type="EMBL" id="NAFL01000272">
    <property type="protein sequence ID" value="OSJ27912.1"/>
    <property type="molecule type" value="Genomic_DNA"/>
</dbReference>
<dbReference type="OrthoDB" id="9803333at2"/>
<dbReference type="SMART" id="SM00822">
    <property type="entry name" value="PKS_KR"/>
    <property type="match status" value="1"/>
</dbReference>
<dbReference type="PANTHER" id="PTHR48107">
    <property type="entry name" value="NADPH-DEPENDENT ALDEHYDE REDUCTASE-LIKE PROTEIN, CHLOROPLASTIC-RELATED"/>
    <property type="match status" value="1"/>
</dbReference>
<dbReference type="InterPro" id="IPR057326">
    <property type="entry name" value="KR_dom"/>
</dbReference>
<dbReference type="Proteomes" id="UP000193335">
    <property type="component" value="Unassembled WGS sequence"/>
</dbReference>
<dbReference type="STRING" id="375.BKD09_RS39895"/>
<evidence type="ECO:0000313" key="8">
    <source>
        <dbReference type="Proteomes" id="UP000181962"/>
    </source>
</evidence>
<dbReference type="InterPro" id="IPR036291">
    <property type="entry name" value="NAD(P)-bd_dom_sf"/>
</dbReference>
<accession>A0A0A3Z1S6</accession>
<keyword evidence="2" id="KW-0560">Oxidoreductase</keyword>
<dbReference type="Proteomes" id="UP000030377">
    <property type="component" value="Unassembled WGS sequence"/>
</dbReference>
<dbReference type="PRINTS" id="PR00080">
    <property type="entry name" value="SDRFAMILY"/>
</dbReference>
<gene>
    <name evidence="4" type="ORF">BKD09_39895</name>
    <name evidence="6" type="ORF">BSZ19_32280</name>
    <name evidence="5" type="ORF">MA20_10130</name>
</gene>
<dbReference type="PRINTS" id="PR00081">
    <property type="entry name" value="GDHRDH"/>
</dbReference>
<proteinExistence type="inferred from homology"/>
<evidence type="ECO:0000313" key="7">
    <source>
        <dbReference type="Proteomes" id="UP000030377"/>
    </source>
</evidence>
<comment type="similarity">
    <text evidence="1">Belongs to the short-chain dehydrogenases/reductases (SDR) family.</text>
</comment>
<dbReference type="EMBL" id="CP017637">
    <property type="protein sequence ID" value="APG14535.1"/>
    <property type="molecule type" value="Genomic_DNA"/>
</dbReference>
<dbReference type="GO" id="GO:0016614">
    <property type="term" value="F:oxidoreductase activity, acting on CH-OH group of donors"/>
    <property type="evidence" value="ECO:0007669"/>
    <property type="project" value="UniProtKB-ARBA"/>
</dbReference>
<evidence type="ECO:0000256" key="1">
    <source>
        <dbReference type="ARBA" id="ARBA00006484"/>
    </source>
</evidence>
<reference evidence="6 9" key="3">
    <citation type="submission" date="2017-03" db="EMBL/GenBank/DDBJ databases">
        <title>Whole genome sequences of fourteen strains of Bradyrhizobium canariense and one strain of Bradyrhizobium japonicum isolated from Lupinus (Papilionoideae: Genisteae) species in Algeria.</title>
        <authorList>
            <person name="Crovadore J."/>
            <person name="Chekireb D."/>
            <person name="Brachmann A."/>
            <person name="Chablais R."/>
            <person name="Cochard B."/>
            <person name="Lefort F."/>
        </authorList>
    </citation>
    <scope>NUCLEOTIDE SEQUENCE [LARGE SCALE GENOMIC DNA]</scope>
    <source>
        <strain evidence="6 9">UBMA197</strain>
    </source>
</reference>
<protein>
    <submittedName>
        <fullName evidence="5">3-ketoacyl-ACP reductase</fullName>
    </submittedName>
</protein>
<name>A0A0A3Z1S6_BRAJP</name>
<evidence type="ECO:0000313" key="5">
    <source>
        <dbReference type="EMBL" id="KGT79853.1"/>
    </source>
</evidence>
<evidence type="ECO:0000313" key="4">
    <source>
        <dbReference type="EMBL" id="APG14535.1"/>
    </source>
</evidence>
<dbReference type="PANTHER" id="PTHR48107:SF7">
    <property type="entry name" value="RE15974P"/>
    <property type="match status" value="1"/>
</dbReference>
<dbReference type="Proteomes" id="UP000181962">
    <property type="component" value="Chromosome"/>
</dbReference>
<evidence type="ECO:0000256" key="2">
    <source>
        <dbReference type="ARBA" id="ARBA00023002"/>
    </source>
</evidence>
<evidence type="ECO:0000259" key="3">
    <source>
        <dbReference type="SMART" id="SM00822"/>
    </source>
</evidence>
<dbReference type="Pfam" id="PF13561">
    <property type="entry name" value="adh_short_C2"/>
    <property type="match status" value="1"/>
</dbReference>
<organism evidence="5 7">
    <name type="scientific">Bradyrhizobium japonicum</name>
    <dbReference type="NCBI Taxonomy" id="375"/>
    <lineage>
        <taxon>Bacteria</taxon>
        <taxon>Pseudomonadati</taxon>
        <taxon>Pseudomonadota</taxon>
        <taxon>Alphaproteobacteria</taxon>
        <taxon>Hyphomicrobiales</taxon>
        <taxon>Nitrobacteraceae</taxon>
        <taxon>Bradyrhizobium</taxon>
    </lineage>
</organism>
<reference evidence="5 7" key="1">
    <citation type="submission" date="2014-09" db="EMBL/GenBank/DDBJ databases">
        <title>Draft genome of Bradyrhizobium japonicum Is-34.</title>
        <authorList>
            <person name="Tsurumaru H."/>
            <person name="Yamakawa T."/>
            <person name="Hashimoto S."/>
            <person name="Okizaki K."/>
            <person name="Kanesaki Y."/>
            <person name="Yoshikawa H."/>
            <person name="Yajima S."/>
        </authorList>
    </citation>
    <scope>NUCLEOTIDE SEQUENCE [LARGE SCALE GENOMIC DNA]</scope>
    <source>
        <strain evidence="5 7">Is-34</strain>
    </source>
</reference>
<sequence>MTTQHPRTAIVTGSSKGIGAAVAERLARDGLAVVVNYASGAAPAEALVAKIKAAGGAAIAVKADISKLADVRALFDAAETAFGGVDVLVNNAGIMKVAPLAQTTDEVWDQTIAINLTGTFYALREAAKRLREGGRIVNFSTSVVGLYQPTYAAYAATKAGIEAITHILSKELGVRRITVNAIAPGPVNTELFHNANQHDISPIIDRTPLHRLGEPDDIARAISFLVGPDGGWINGQILRANGGII</sequence>
<dbReference type="EMBL" id="JRPN01000006">
    <property type="protein sequence ID" value="KGT79853.1"/>
    <property type="molecule type" value="Genomic_DNA"/>
</dbReference>
<dbReference type="FunFam" id="3.40.50.720:FF:000084">
    <property type="entry name" value="Short-chain dehydrogenase reductase"/>
    <property type="match status" value="1"/>
</dbReference>
<evidence type="ECO:0000313" key="6">
    <source>
        <dbReference type="EMBL" id="OSJ27912.1"/>
    </source>
</evidence>